<name>A0AAU0USH3_9FIRM</name>
<accession>A0AAU0USH3</accession>
<protein>
    <submittedName>
        <fullName evidence="1">Uncharacterized protein</fullName>
    </submittedName>
</protein>
<sequence length="217" mass="25072">MLLVAAVVSGGYLYYIKEVRVIPEELVASSLENTLAVGNYRYQVSASLELDGTDKRALSDINGEKQKNNFHIKGTMLGQQVEVYQVDDITYSLNPKTQQWMVTPGSELFQPELFMTEINPMSNFRFTQVNNIQYQGVEKNNHQKLHIITCNPVVNNGFLEKYWQDFSYRLWIDRHSERVVKAQISAVSLRDPKDTMRIEVDLKDFNKKFTIKPPESD</sequence>
<evidence type="ECO:0000313" key="1">
    <source>
        <dbReference type="EMBL" id="WRO23503.1"/>
    </source>
</evidence>
<organism evidence="1 2">
    <name type="scientific">Metallumcola ferriviriculae</name>
    <dbReference type="NCBI Taxonomy" id="3039180"/>
    <lineage>
        <taxon>Bacteria</taxon>
        <taxon>Bacillati</taxon>
        <taxon>Bacillota</taxon>
        <taxon>Clostridia</taxon>
        <taxon>Neomoorellales</taxon>
        <taxon>Desulfitibacteraceae</taxon>
        <taxon>Metallumcola</taxon>
    </lineage>
</organism>
<dbReference type="RefSeq" id="WP_366922885.1">
    <property type="nucleotide sequence ID" value="NZ_CP121694.1"/>
</dbReference>
<reference evidence="1 2" key="1">
    <citation type="submission" date="2023-04" db="EMBL/GenBank/DDBJ databases">
        <authorList>
            <person name="Hsu D."/>
        </authorList>
    </citation>
    <scope>NUCLEOTIDE SEQUENCE [LARGE SCALE GENOMIC DNA]</scope>
    <source>
        <strain evidence="1 2">MK1</strain>
    </source>
</reference>
<dbReference type="EMBL" id="CP121694">
    <property type="protein sequence ID" value="WRO23503.1"/>
    <property type="molecule type" value="Genomic_DNA"/>
</dbReference>
<dbReference type="KEGG" id="dbc:MFMK1_003365"/>
<dbReference type="Proteomes" id="UP001329915">
    <property type="component" value="Chromosome"/>
</dbReference>
<keyword evidence="2" id="KW-1185">Reference proteome</keyword>
<dbReference type="AlphaFoldDB" id="A0AAU0USH3"/>
<proteinExistence type="predicted"/>
<evidence type="ECO:0000313" key="2">
    <source>
        <dbReference type="Proteomes" id="UP001329915"/>
    </source>
</evidence>
<dbReference type="Gene3D" id="2.50.20.20">
    <property type="match status" value="1"/>
</dbReference>
<gene>
    <name evidence="1" type="ORF">MFMK1_003365</name>
</gene>